<gene>
    <name evidence="1" type="ORF">ALQ33_200179</name>
</gene>
<evidence type="ECO:0000313" key="1">
    <source>
        <dbReference type="EMBL" id="RMO79786.1"/>
    </source>
</evidence>
<reference evidence="1 2" key="1">
    <citation type="submission" date="2018-08" db="EMBL/GenBank/DDBJ databases">
        <title>Recombination of ecologically and evolutionarily significant loci maintains genetic cohesion in the Pseudomonas syringae species complex.</title>
        <authorList>
            <person name="Dillon M."/>
            <person name="Thakur S."/>
            <person name="Almeida R.N.D."/>
            <person name="Weir B.S."/>
            <person name="Guttman D.S."/>
        </authorList>
    </citation>
    <scope>NUCLEOTIDE SEQUENCE [LARGE SCALE GENOMIC DNA]</scope>
    <source>
        <strain evidence="1 2">ICMP 8902</strain>
    </source>
</reference>
<dbReference type="Proteomes" id="UP000279372">
    <property type="component" value="Unassembled WGS sequence"/>
</dbReference>
<sequence length="81" mass="8853">MRAIRLFRVAGNQSVLVLDLPRRKGLSEACVVVKSAVRSRVHHQYFNDSESCSGFVQSFSQRNASYAVAGLLAQKDVAGAQ</sequence>
<protein>
    <submittedName>
        <fullName evidence="1">Uncharacterized protein</fullName>
    </submittedName>
</protein>
<proteinExistence type="predicted"/>
<accession>A0A3M3YC67</accession>
<comment type="caution">
    <text evidence="1">The sequence shown here is derived from an EMBL/GenBank/DDBJ whole genome shotgun (WGS) entry which is preliminary data.</text>
</comment>
<evidence type="ECO:0000313" key="2">
    <source>
        <dbReference type="Proteomes" id="UP000279372"/>
    </source>
</evidence>
<dbReference type="AlphaFoldDB" id="A0A3M3YC67"/>
<dbReference type="EMBL" id="RBQB01000355">
    <property type="protein sequence ID" value="RMO79786.1"/>
    <property type="molecule type" value="Genomic_DNA"/>
</dbReference>
<organism evidence="1 2">
    <name type="scientific">Pseudomonas syringae pv. philadelphi</name>
    <dbReference type="NCBI Taxonomy" id="251706"/>
    <lineage>
        <taxon>Bacteria</taxon>
        <taxon>Pseudomonadati</taxon>
        <taxon>Pseudomonadota</taxon>
        <taxon>Gammaproteobacteria</taxon>
        <taxon>Pseudomonadales</taxon>
        <taxon>Pseudomonadaceae</taxon>
        <taxon>Pseudomonas</taxon>
    </lineage>
</organism>
<name>A0A3M3YC67_9PSED</name>